<evidence type="ECO:0000256" key="4">
    <source>
        <dbReference type="SAM" id="MobiDB-lite"/>
    </source>
</evidence>
<feature type="region of interest" description="Disordered" evidence="4">
    <location>
        <begin position="793"/>
        <end position="815"/>
    </location>
</feature>
<dbReference type="EMBL" id="FQUU01000005">
    <property type="protein sequence ID" value="SHF00435.1"/>
    <property type="molecule type" value="Genomic_DNA"/>
</dbReference>
<dbReference type="Gene3D" id="2.40.170.20">
    <property type="entry name" value="TonB-dependent receptor, beta-barrel domain"/>
    <property type="match status" value="1"/>
</dbReference>
<feature type="domain" description="Outer membrane protein beta-barrel" evidence="6">
    <location>
        <begin position="371"/>
        <end position="780"/>
    </location>
</feature>
<dbReference type="Pfam" id="PF14905">
    <property type="entry name" value="OMP_b-brl_3"/>
    <property type="match status" value="1"/>
</dbReference>
<feature type="compositionally biased region" description="Gly residues" evidence="4">
    <location>
        <begin position="806"/>
        <end position="815"/>
    </location>
</feature>
<evidence type="ECO:0000256" key="3">
    <source>
        <dbReference type="ARBA" id="ARBA00023237"/>
    </source>
</evidence>
<dbReference type="PANTHER" id="PTHR40980">
    <property type="entry name" value="PLUG DOMAIN-CONTAINING PROTEIN"/>
    <property type="match status" value="1"/>
</dbReference>
<gene>
    <name evidence="7" type="ORF">SAMN02745131_01586</name>
</gene>
<dbReference type="InterPro" id="IPR037066">
    <property type="entry name" value="Plug_dom_sf"/>
</dbReference>
<dbReference type="SUPFAM" id="SSF49464">
    <property type="entry name" value="Carboxypeptidase regulatory domain-like"/>
    <property type="match status" value="1"/>
</dbReference>
<protein>
    <submittedName>
        <fullName evidence="7">Outer membrane receptor proteins, mostly Fe transport</fullName>
    </submittedName>
</protein>
<evidence type="ECO:0000313" key="7">
    <source>
        <dbReference type="EMBL" id="SHF00435.1"/>
    </source>
</evidence>
<keyword evidence="8" id="KW-1185">Reference proteome</keyword>
<evidence type="ECO:0000313" key="8">
    <source>
        <dbReference type="Proteomes" id="UP000184048"/>
    </source>
</evidence>
<dbReference type="STRING" id="1121884.SAMN02745131_01586"/>
<feature type="chain" id="PRO_5013336336" evidence="5">
    <location>
        <begin position="19"/>
        <end position="815"/>
    </location>
</feature>
<proteinExistence type="predicted"/>
<evidence type="ECO:0000259" key="6">
    <source>
        <dbReference type="Pfam" id="PF14905"/>
    </source>
</evidence>
<dbReference type="Pfam" id="PF13620">
    <property type="entry name" value="CarboxypepD_reg"/>
    <property type="match status" value="1"/>
</dbReference>
<keyword evidence="2" id="KW-0472">Membrane</keyword>
<evidence type="ECO:0000256" key="1">
    <source>
        <dbReference type="ARBA" id="ARBA00004442"/>
    </source>
</evidence>
<dbReference type="Gene3D" id="2.170.130.10">
    <property type="entry name" value="TonB-dependent receptor, plug domain"/>
    <property type="match status" value="1"/>
</dbReference>
<organism evidence="7 8">
    <name type="scientific">Flavisolibacter ginsengisoli DSM 18119</name>
    <dbReference type="NCBI Taxonomy" id="1121884"/>
    <lineage>
        <taxon>Bacteria</taxon>
        <taxon>Pseudomonadati</taxon>
        <taxon>Bacteroidota</taxon>
        <taxon>Chitinophagia</taxon>
        <taxon>Chitinophagales</taxon>
        <taxon>Chitinophagaceae</taxon>
        <taxon>Flavisolibacter</taxon>
    </lineage>
</organism>
<dbReference type="PANTHER" id="PTHR40980:SF4">
    <property type="entry name" value="TONB-DEPENDENT RECEPTOR-LIKE BETA-BARREL DOMAIN-CONTAINING PROTEIN"/>
    <property type="match status" value="1"/>
</dbReference>
<comment type="subcellular location">
    <subcellularLocation>
        <location evidence="1">Cell outer membrane</location>
    </subcellularLocation>
</comment>
<feature type="signal peptide" evidence="5">
    <location>
        <begin position="1"/>
        <end position="18"/>
    </location>
</feature>
<name>A0A1M4Y405_9BACT</name>
<dbReference type="InterPro" id="IPR008969">
    <property type="entry name" value="CarboxyPept-like_regulatory"/>
</dbReference>
<dbReference type="InterPro" id="IPR041700">
    <property type="entry name" value="OMP_b-brl_3"/>
</dbReference>
<dbReference type="SUPFAM" id="SSF56935">
    <property type="entry name" value="Porins"/>
    <property type="match status" value="1"/>
</dbReference>
<dbReference type="Proteomes" id="UP000184048">
    <property type="component" value="Unassembled WGS sequence"/>
</dbReference>
<evidence type="ECO:0000256" key="5">
    <source>
        <dbReference type="SAM" id="SignalP"/>
    </source>
</evidence>
<dbReference type="Gene3D" id="2.60.40.1120">
    <property type="entry name" value="Carboxypeptidase-like, regulatory domain"/>
    <property type="match status" value="1"/>
</dbReference>
<dbReference type="GO" id="GO:0009279">
    <property type="term" value="C:cell outer membrane"/>
    <property type="evidence" value="ECO:0007669"/>
    <property type="project" value="UniProtKB-SubCell"/>
</dbReference>
<dbReference type="InterPro" id="IPR036942">
    <property type="entry name" value="Beta-barrel_TonB_sf"/>
</dbReference>
<keyword evidence="7" id="KW-0675">Receptor</keyword>
<dbReference type="RefSeq" id="WP_072834796.1">
    <property type="nucleotide sequence ID" value="NZ_FQUU01000005.1"/>
</dbReference>
<reference evidence="7 8" key="1">
    <citation type="submission" date="2016-11" db="EMBL/GenBank/DDBJ databases">
        <authorList>
            <person name="Jaros S."/>
            <person name="Januszkiewicz K."/>
            <person name="Wedrychowicz H."/>
        </authorList>
    </citation>
    <scope>NUCLEOTIDE SEQUENCE [LARGE SCALE GENOMIC DNA]</scope>
    <source>
        <strain evidence="7 8">DSM 18119</strain>
    </source>
</reference>
<dbReference type="OrthoDB" id="905812at2"/>
<dbReference type="AlphaFoldDB" id="A0A1M4Y405"/>
<evidence type="ECO:0000256" key="2">
    <source>
        <dbReference type="ARBA" id="ARBA00023136"/>
    </source>
</evidence>
<keyword evidence="3" id="KW-0998">Cell outer membrane</keyword>
<accession>A0A1M4Y405</accession>
<sequence>MRSLFLLLTMTIALASNAQEVSGLAKDAQGTPLNGATITLFKAKDTSVVKLSITKEGNYSFTDVKEGEYRVGASYVGYNSQLSTPFTVAGTAVKAPELLLTKAAADMKGIVVTAKKPIIEVKADKTILNVEGTINATGSTALELLRKSPGVTVDKDDNLSLSGKNGVQVYIDGRPSPLSGQDLANYLKSMNSAEIDAIELITNPSAKYEAAGNAGIINIRLKKNKSFGTNGSVNAGLNIGHYPKYNGGISLNHRNKNVNLFGNYSYNEGKNYNTLNIHRTVADSIFQTLGTIMFNNKSHNFKAGADYFIDKKNTVGVMVNGSFSDPAITNYGRTTISDQATNTVNRILVADNKSSMKRDNLNYNLNYSFTDPKGQSLTVNADYGNYNLHNDQYQPNYYYDASGQNKISNVIYQMIAPSNIDISSLKADWEQNFAKGKLGFGGKTAFVKTDNDFQRYNVYTSGNELDKDRSNRFTYKENINAGYLNYNRPFKGFMIQAGLRVENTVTKGVSNGQKKGDNGYVGYDSTFDRNYTDLFPSAAITFNKNPMSQLNLTYSRRIDRPAYQDLNPFEFKLDEYTFMRGNINLRPQYTNSFGITHTYKYRLNTSLNYSHVKNMFVQLPDTTEKTKSFLSKRNLATQDVVSFNISYPFQYKSYSVFGNMSANYSHYVADFGTGRKVDLDAFGYTFYAQNSLKFAKTWTAELSGFYNAPTIYQGSFKANALWSVDAGLQKQLLNNKINIKASVSDLFNSLKFKGVTEFAGQKSEFSSKWESQQFKLSLTYRFGNNGVKAARQRNTGAEEETKRVSNGGGGIGIGN</sequence>
<keyword evidence="5" id="KW-0732">Signal</keyword>